<evidence type="ECO:0000259" key="15">
    <source>
        <dbReference type="PROSITE" id="PS51352"/>
    </source>
</evidence>
<keyword evidence="10 13" id="KW-1015">Disulfide bond</keyword>
<dbReference type="KEGG" id="char:105893766"/>
<dbReference type="Proteomes" id="UP000515152">
    <property type="component" value="Chromosome 19"/>
</dbReference>
<accession>A0A6P8GV18</accession>
<dbReference type="NCBIfam" id="TIGR01130">
    <property type="entry name" value="ER_PDI_fam"/>
    <property type="match status" value="1"/>
</dbReference>
<keyword evidence="9" id="KW-0256">Endoplasmic reticulum</keyword>
<dbReference type="GO" id="GO:0042470">
    <property type="term" value="C:melanosome"/>
    <property type="evidence" value="ECO:0007669"/>
    <property type="project" value="UniProtKB-SubCell"/>
</dbReference>
<comment type="catalytic activity">
    <reaction evidence="1">
        <text>Catalyzes the rearrangement of -S-S- bonds in proteins.</text>
        <dbReference type="EC" id="5.3.4.1"/>
    </reaction>
</comment>
<dbReference type="InterPro" id="IPR017937">
    <property type="entry name" value="Thioredoxin_CS"/>
</dbReference>
<dbReference type="GO" id="GO:0009986">
    <property type="term" value="C:cell surface"/>
    <property type="evidence" value="ECO:0007669"/>
    <property type="project" value="TreeGrafter"/>
</dbReference>
<evidence type="ECO:0000256" key="2">
    <source>
        <dbReference type="ARBA" id="ARBA00004223"/>
    </source>
</evidence>
<dbReference type="GO" id="GO:0003756">
    <property type="term" value="F:protein disulfide isomerase activity"/>
    <property type="evidence" value="ECO:0007669"/>
    <property type="project" value="UniProtKB-EC"/>
</dbReference>
<evidence type="ECO:0000256" key="3">
    <source>
        <dbReference type="ARBA" id="ARBA00004319"/>
    </source>
</evidence>
<dbReference type="CDD" id="cd02961">
    <property type="entry name" value="PDI_a_family"/>
    <property type="match status" value="1"/>
</dbReference>
<dbReference type="FunFam" id="3.40.30.10:FF:000077">
    <property type="entry name" value="Protein disulfide-isomerase"/>
    <property type="match status" value="1"/>
</dbReference>
<protein>
    <recommendedName>
        <fullName evidence="6">Protein disulfide-isomerase A3</fullName>
        <ecNumber evidence="5">5.3.4.1</ecNumber>
    </recommendedName>
</protein>
<reference evidence="17" key="1">
    <citation type="submission" date="2025-08" db="UniProtKB">
        <authorList>
            <consortium name="RefSeq"/>
        </authorList>
    </citation>
    <scope>IDENTIFICATION</scope>
</reference>
<dbReference type="GO" id="GO:0006457">
    <property type="term" value="P:protein folding"/>
    <property type="evidence" value="ECO:0007669"/>
    <property type="project" value="TreeGrafter"/>
</dbReference>
<evidence type="ECO:0000256" key="13">
    <source>
        <dbReference type="PIRSR" id="PIRSR605792-51"/>
    </source>
</evidence>
<name>A0A6P8GV18_CLUHA</name>
<dbReference type="FunFam" id="3.40.30.10:FF:000045">
    <property type="entry name" value="Disulfide-isomerase A3"/>
    <property type="match status" value="1"/>
</dbReference>
<dbReference type="GO" id="GO:0005788">
    <property type="term" value="C:endoplasmic reticulum lumen"/>
    <property type="evidence" value="ECO:0007669"/>
    <property type="project" value="UniProtKB-SubCell"/>
</dbReference>
<dbReference type="CDD" id="cd02995">
    <property type="entry name" value="PDI_a_PDI_a'_C"/>
    <property type="match status" value="1"/>
</dbReference>
<keyword evidence="16" id="KW-1185">Reference proteome</keyword>
<feature type="domain" description="Thioredoxin" evidence="15">
    <location>
        <begin position="356"/>
        <end position="482"/>
    </location>
</feature>
<dbReference type="EC" id="5.3.4.1" evidence="5"/>
<evidence type="ECO:0000256" key="14">
    <source>
        <dbReference type="SAM" id="SignalP"/>
    </source>
</evidence>
<dbReference type="CDD" id="cd03073">
    <property type="entry name" value="PDI_b'_ERp72_ERp57"/>
    <property type="match status" value="1"/>
</dbReference>
<dbReference type="GeneID" id="105893766"/>
<sequence length="492" mass="55235">MKQLCLYTSASVSFMLIAALNVAARSAVLELGDVDFDYHAAEHETMLVKFYAPWCGHCKKLAPDFELAASRLKGLVSLAKVDCSAHSQTCSRFGVTGYPSLKIFRGGEESSAYDGPRTADGIMKYMKKNAGPNSYTLHTEEAVDAFIDNFDASVVGFFSGGDSPHLAEFLRAAAAMRDSYRFGHTTDLQLGFKHGLHSEGVVLVRPPRLASMFEDGAVRFTDAPTTAALRRFIKDNIFGVCPHLTPENKEKLRQRDLMTAYYELDYRHNPKGSNYWRNRVMKVGSQFASEGLTFAVANRRDFQDELREEFGLGTSEGGDLPFVTVRTRQGHKFTMREEFTKDGKSLERFLNDYFAGRLKRYIKSEPVPSTNRGPVKVVVADNFNEIVNDPERDVLIEFYAPWCAHCKKLEPKYTELAEQLASDPIIVVAKMDAAANDVPMGYDVPGYPTIYFAARGRKGEPRRYDGAREVKDLLNFLKRETPHVLSATRQEL</sequence>
<feature type="disulfide bond" description="Redox-active" evidence="13">
    <location>
        <begin position="55"/>
        <end position="58"/>
    </location>
</feature>
<dbReference type="SUPFAM" id="SSF52833">
    <property type="entry name" value="Thioredoxin-like"/>
    <property type="match status" value="4"/>
</dbReference>
<dbReference type="PANTHER" id="PTHR18929">
    <property type="entry name" value="PROTEIN DISULFIDE ISOMERASE"/>
    <property type="match status" value="1"/>
</dbReference>
<feature type="signal peptide" evidence="14">
    <location>
        <begin position="1"/>
        <end position="19"/>
    </location>
</feature>
<evidence type="ECO:0000256" key="5">
    <source>
        <dbReference type="ARBA" id="ARBA00012723"/>
    </source>
</evidence>
<dbReference type="AlphaFoldDB" id="A0A6P8GV18"/>
<proteinExistence type="inferred from homology"/>
<dbReference type="PROSITE" id="PS51352">
    <property type="entry name" value="THIOREDOXIN_2"/>
    <property type="match status" value="2"/>
</dbReference>
<dbReference type="PRINTS" id="PR00421">
    <property type="entry name" value="THIOREDOXIN"/>
</dbReference>
<evidence type="ECO:0000256" key="6">
    <source>
        <dbReference type="ARBA" id="ARBA00022313"/>
    </source>
</evidence>
<dbReference type="InterPro" id="IPR036249">
    <property type="entry name" value="Thioredoxin-like_sf"/>
</dbReference>
<comment type="subcellular location">
    <subcellularLocation>
        <location evidence="3">Endoplasmic reticulum lumen</location>
    </subcellularLocation>
    <subcellularLocation>
        <location evidence="2">Melanosome</location>
    </subcellularLocation>
</comment>
<comment type="similarity">
    <text evidence="4">Belongs to the protein disulfide isomerase family.</text>
</comment>
<keyword evidence="11 17" id="KW-0413">Isomerase</keyword>
<organism evidence="16 17">
    <name type="scientific">Clupea harengus</name>
    <name type="common">Atlantic herring</name>
    <dbReference type="NCBI Taxonomy" id="7950"/>
    <lineage>
        <taxon>Eukaryota</taxon>
        <taxon>Metazoa</taxon>
        <taxon>Chordata</taxon>
        <taxon>Craniata</taxon>
        <taxon>Vertebrata</taxon>
        <taxon>Euteleostomi</taxon>
        <taxon>Actinopterygii</taxon>
        <taxon>Neopterygii</taxon>
        <taxon>Teleostei</taxon>
        <taxon>Clupei</taxon>
        <taxon>Clupeiformes</taxon>
        <taxon>Clupeoidei</taxon>
        <taxon>Clupeidae</taxon>
        <taxon>Clupea</taxon>
    </lineage>
</organism>
<dbReference type="InterPro" id="IPR005792">
    <property type="entry name" value="Prot_disulphide_isomerase"/>
</dbReference>
<dbReference type="Gene3D" id="3.40.30.10">
    <property type="entry name" value="Glutaredoxin"/>
    <property type="match status" value="4"/>
</dbReference>
<keyword evidence="12 13" id="KW-0676">Redox-active center</keyword>
<evidence type="ECO:0000256" key="1">
    <source>
        <dbReference type="ARBA" id="ARBA00001182"/>
    </source>
</evidence>
<dbReference type="PANTHER" id="PTHR18929:SF45">
    <property type="entry name" value="PROTEIN DISULFIDE-ISOMERASE"/>
    <property type="match status" value="1"/>
</dbReference>
<dbReference type="Pfam" id="PF13848">
    <property type="entry name" value="Thioredoxin_6"/>
    <property type="match status" value="1"/>
</dbReference>
<dbReference type="PROSITE" id="PS00194">
    <property type="entry name" value="THIOREDOXIN_1"/>
    <property type="match status" value="2"/>
</dbReference>
<feature type="domain" description="Thioredoxin" evidence="15">
    <location>
        <begin position="13"/>
        <end position="131"/>
    </location>
</feature>
<gene>
    <name evidence="17" type="primary">pdia8</name>
</gene>
<evidence type="ECO:0000313" key="16">
    <source>
        <dbReference type="Proteomes" id="UP000515152"/>
    </source>
</evidence>
<evidence type="ECO:0000256" key="11">
    <source>
        <dbReference type="ARBA" id="ARBA00023235"/>
    </source>
</evidence>
<evidence type="ECO:0000256" key="9">
    <source>
        <dbReference type="ARBA" id="ARBA00022824"/>
    </source>
</evidence>
<dbReference type="Pfam" id="PF00085">
    <property type="entry name" value="Thioredoxin"/>
    <property type="match status" value="2"/>
</dbReference>
<dbReference type="InterPro" id="IPR013766">
    <property type="entry name" value="Thioredoxin_domain"/>
</dbReference>
<keyword evidence="8" id="KW-0677">Repeat</keyword>
<dbReference type="FunFam" id="3.40.30.10:FF:000017">
    <property type="entry name" value="Protein disulfide-isomerase A4"/>
    <property type="match status" value="1"/>
</dbReference>
<dbReference type="GO" id="GO:0034976">
    <property type="term" value="P:response to endoplasmic reticulum stress"/>
    <property type="evidence" value="ECO:0007669"/>
    <property type="project" value="TreeGrafter"/>
</dbReference>
<feature type="chain" id="PRO_5027871966" description="Protein disulfide-isomerase A3" evidence="14">
    <location>
        <begin position="20"/>
        <end position="492"/>
    </location>
</feature>
<evidence type="ECO:0000313" key="17">
    <source>
        <dbReference type="RefSeq" id="XP_031441761.1"/>
    </source>
</evidence>
<evidence type="ECO:0000256" key="7">
    <source>
        <dbReference type="ARBA" id="ARBA00022729"/>
    </source>
</evidence>
<evidence type="ECO:0000256" key="12">
    <source>
        <dbReference type="ARBA" id="ARBA00023284"/>
    </source>
</evidence>
<evidence type="ECO:0000256" key="4">
    <source>
        <dbReference type="ARBA" id="ARBA00006347"/>
    </source>
</evidence>
<dbReference type="FunFam" id="3.40.30.10:FF:000054">
    <property type="entry name" value="Disulfide-isomerase A3"/>
    <property type="match status" value="1"/>
</dbReference>
<keyword evidence="7 14" id="KW-0732">Signal</keyword>
<dbReference type="CTD" id="445123"/>
<feature type="disulfide bond" description="Redox-active" evidence="13">
    <location>
        <begin position="403"/>
        <end position="406"/>
    </location>
</feature>
<dbReference type="OrthoDB" id="427280at2759"/>
<evidence type="ECO:0000256" key="10">
    <source>
        <dbReference type="ARBA" id="ARBA00023157"/>
    </source>
</evidence>
<evidence type="ECO:0000256" key="8">
    <source>
        <dbReference type="ARBA" id="ARBA00022737"/>
    </source>
</evidence>
<dbReference type="RefSeq" id="XP_031441761.1">
    <property type="nucleotide sequence ID" value="XM_031585901.2"/>
</dbReference>